<feature type="domain" description="Tetratrico peptide repeat group 5" evidence="2">
    <location>
        <begin position="51"/>
        <end position="167"/>
    </location>
</feature>
<dbReference type="Proteomes" id="UP000291832">
    <property type="component" value="Unassembled WGS sequence"/>
</dbReference>
<dbReference type="Pfam" id="PF12688">
    <property type="entry name" value="TPR_5"/>
    <property type="match status" value="1"/>
</dbReference>
<evidence type="ECO:0000313" key="4">
    <source>
        <dbReference type="Proteomes" id="UP000291832"/>
    </source>
</evidence>
<gene>
    <name evidence="3" type="ORF">EV139_0257</name>
</gene>
<reference evidence="3 4" key="1">
    <citation type="journal article" date="2015" name="Stand. Genomic Sci.">
        <title>Genomic Encyclopedia of Bacterial and Archaeal Type Strains, Phase III: the genomes of soil and plant-associated and newly described type strains.</title>
        <authorList>
            <person name="Whitman W.B."/>
            <person name="Woyke T."/>
            <person name="Klenk H.P."/>
            <person name="Zhou Y."/>
            <person name="Lilburn T.G."/>
            <person name="Beck B.J."/>
            <person name="De Vos P."/>
            <person name="Vandamme P."/>
            <person name="Eisen J.A."/>
            <person name="Garrity G."/>
            <person name="Hugenholtz P."/>
            <person name="Kyrpides N.C."/>
        </authorList>
    </citation>
    <scope>NUCLEOTIDE SEQUENCE [LARGE SCALE GENOMIC DNA]</scope>
    <source>
        <strain evidence="3 4">RF6</strain>
    </source>
</reference>
<dbReference type="InterPro" id="IPR011990">
    <property type="entry name" value="TPR-like_helical_dom_sf"/>
</dbReference>
<dbReference type="AlphaFoldDB" id="A0A4Q7U7Z8"/>
<feature type="region of interest" description="Disordered" evidence="1">
    <location>
        <begin position="169"/>
        <end position="193"/>
    </location>
</feature>
<dbReference type="EMBL" id="SHKI01000002">
    <property type="protein sequence ID" value="RZT68532.1"/>
    <property type="molecule type" value="Genomic_DNA"/>
</dbReference>
<dbReference type="SUPFAM" id="SSF48452">
    <property type="entry name" value="TPR-like"/>
    <property type="match status" value="1"/>
</dbReference>
<evidence type="ECO:0000256" key="1">
    <source>
        <dbReference type="SAM" id="MobiDB-lite"/>
    </source>
</evidence>
<keyword evidence="4" id="KW-1185">Reference proteome</keyword>
<feature type="compositionally biased region" description="Gly residues" evidence="1">
    <location>
        <begin position="182"/>
        <end position="193"/>
    </location>
</feature>
<accession>A0A4Q7U7Z8</accession>
<dbReference type="InterPro" id="IPR041656">
    <property type="entry name" value="TPR_5"/>
</dbReference>
<protein>
    <submittedName>
        <fullName evidence="3">Tetratricopeptide repeat protein</fullName>
    </submittedName>
</protein>
<name>A0A4Q7U7Z8_9MICO</name>
<evidence type="ECO:0000313" key="3">
    <source>
        <dbReference type="EMBL" id="RZT68532.1"/>
    </source>
</evidence>
<comment type="caution">
    <text evidence="3">The sequence shown here is derived from an EMBL/GenBank/DDBJ whole genome shotgun (WGS) entry which is preliminary data.</text>
</comment>
<sequence length="193" mass="19944">MAHMDAHATPTDWQPRIEAVWADETLTPGEVVTRISVLASELGPTDPRGPFELGGAHDSAGDEAAAALHYERAIELGLSGSARAELDIQYGSTLRNLGRHDEAVAVLARHVGDTERDPALGAAPEAFLALALHSAGRSDEALAVALEALIPTVPRYQRSLRGYASALRTAGAAPGRHPSPGTGSGPGPGTLPA</sequence>
<proteinExistence type="predicted"/>
<organism evidence="3 4">
    <name type="scientific">Leucobacter luti</name>
    <dbReference type="NCBI Taxonomy" id="340320"/>
    <lineage>
        <taxon>Bacteria</taxon>
        <taxon>Bacillati</taxon>
        <taxon>Actinomycetota</taxon>
        <taxon>Actinomycetes</taxon>
        <taxon>Micrococcales</taxon>
        <taxon>Microbacteriaceae</taxon>
        <taxon>Leucobacter</taxon>
    </lineage>
</organism>
<evidence type="ECO:0000259" key="2">
    <source>
        <dbReference type="Pfam" id="PF12688"/>
    </source>
</evidence>
<dbReference type="Gene3D" id="1.25.40.10">
    <property type="entry name" value="Tetratricopeptide repeat domain"/>
    <property type="match status" value="1"/>
</dbReference>